<dbReference type="Proteomes" id="UP000242502">
    <property type="component" value="Unassembled WGS sequence"/>
</dbReference>
<accession>A0A1D2QPN2</accession>
<dbReference type="EMBL" id="MDLC01000025">
    <property type="protein sequence ID" value="ODS23548.1"/>
    <property type="molecule type" value="Genomic_DNA"/>
</dbReference>
<evidence type="ECO:0008006" key="3">
    <source>
        <dbReference type="Google" id="ProtNLM"/>
    </source>
</evidence>
<proteinExistence type="predicted"/>
<dbReference type="AlphaFoldDB" id="A0A1D2QPN2"/>
<gene>
    <name evidence="1" type="ORF">AB835_08015</name>
</gene>
<dbReference type="STRING" id="62101.AB835_08015"/>
<reference evidence="1 2" key="1">
    <citation type="journal article" date="2016" name="Appl. Environ. Microbiol.">
        <title>Lack of Overt Genome Reduction in the Bryostatin-Producing Bryozoan Symbiont "Candidatus Endobugula sertula".</title>
        <authorList>
            <person name="Miller I.J."/>
            <person name="Vanee N."/>
            <person name="Fong S.S."/>
            <person name="Lim-Fong G.E."/>
            <person name="Kwan J.C."/>
        </authorList>
    </citation>
    <scope>NUCLEOTIDE SEQUENCE [LARGE SCALE GENOMIC DNA]</scope>
    <source>
        <strain evidence="1">AB1-4</strain>
    </source>
</reference>
<protein>
    <recommendedName>
        <fullName evidence="3">DUF2857 domain-containing protein</fullName>
    </recommendedName>
</protein>
<evidence type="ECO:0000313" key="1">
    <source>
        <dbReference type="EMBL" id="ODS23548.1"/>
    </source>
</evidence>
<organism evidence="1 2">
    <name type="scientific">Candidatus Endobugula sertula</name>
    <name type="common">Bugula neritina bacterial symbiont</name>
    <dbReference type="NCBI Taxonomy" id="62101"/>
    <lineage>
        <taxon>Bacteria</taxon>
        <taxon>Pseudomonadati</taxon>
        <taxon>Pseudomonadota</taxon>
        <taxon>Gammaproteobacteria</taxon>
        <taxon>Cellvibrionales</taxon>
        <taxon>Cellvibrionaceae</taxon>
        <taxon>Candidatus Endobugula</taxon>
    </lineage>
</organism>
<evidence type="ECO:0000313" key="2">
    <source>
        <dbReference type="Proteomes" id="UP000242502"/>
    </source>
</evidence>
<dbReference type="Pfam" id="PF11198">
    <property type="entry name" value="DUF2857"/>
    <property type="match status" value="1"/>
</dbReference>
<comment type="caution">
    <text evidence="1">The sequence shown here is derived from an EMBL/GenBank/DDBJ whole genome shotgun (WGS) entry which is preliminary data.</text>
</comment>
<sequence>MSKKITNAIQKVNKDALELAILAVREDNQEVIEMLGLADVDNESLNALSRLDVHQLSFAEDFRGQLVDVRLHSRGLGLYLDMAVRKQREQDTENRAIRAGMRQFMLNKLTGMSRREYESRLKLLDLPSHERGRIELLDDDQEAKVFSVWKRLLNEKTSSELERYCRLHDETGIELDRAYQSIDQLQSYDRKATGSSAS</sequence>
<dbReference type="InterPro" id="IPR021364">
    <property type="entry name" value="DUF2857"/>
</dbReference>
<name>A0A1D2QPN2_9GAMM</name>